<organism evidence="1 2">
    <name type="scientific">Endocarpon pusillum</name>
    <dbReference type="NCBI Taxonomy" id="364733"/>
    <lineage>
        <taxon>Eukaryota</taxon>
        <taxon>Fungi</taxon>
        <taxon>Dikarya</taxon>
        <taxon>Ascomycota</taxon>
        <taxon>Pezizomycotina</taxon>
        <taxon>Eurotiomycetes</taxon>
        <taxon>Chaetothyriomycetidae</taxon>
        <taxon>Verrucariales</taxon>
        <taxon>Verrucariaceae</taxon>
        <taxon>Endocarpon</taxon>
    </lineage>
</organism>
<sequence>MECVDRERRTDCGKASWARGDRCSSERGLPRGFMATSTAVVPKGYKGPPTGPAAYAVVVNGVFTLGLSMQPGQHSNLFFGESAQQKAASNLTKIARIPPAPRAI</sequence>
<keyword evidence="2" id="KW-1185">Reference proteome</keyword>
<evidence type="ECO:0000313" key="1">
    <source>
        <dbReference type="EMBL" id="KAF7509565.1"/>
    </source>
</evidence>
<proteinExistence type="predicted"/>
<evidence type="ECO:0000313" key="2">
    <source>
        <dbReference type="Proteomes" id="UP000606974"/>
    </source>
</evidence>
<name>A0A8H7AI71_9EURO</name>
<reference evidence="1" key="1">
    <citation type="submission" date="2020-02" db="EMBL/GenBank/DDBJ databases">
        <authorList>
            <person name="Palmer J.M."/>
        </authorList>
    </citation>
    <scope>NUCLEOTIDE SEQUENCE</scope>
    <source>
        <strain evidence="1">EPUS1.4</strain>
        <tissue evidence="1">Thallus</tissue>
    </source>
</reference>
<accession>A0A8H7AI71</accession>
<dbReference type="EMBL" id="JAACFV010000040">
    <property type="protein sequence ID" value="KAF7509565.1"/>
    <property type="molecule type" value="Genomic_DNA"/>
</dbReference>
<comment type="caution">
    <text evidence="1">The sequence shown here is derived from an EMBL/GenBank/DDBJ whole genome shotgun (WGS) entry which is preliminary data.</text>
</comment>
<dbReference type="AlphaFoldDB" id="A0A8H7AI71"/>
<protein>
    <submittedName>
        <fullName evidence="1">Uncharacterized protein</fullName>
    </submittedName>
</protein>
<dbReference type="Proteomes" id="UP000606974">
    <property type="component" value="Unassembled WGS sequence"/>
</dbReference>
<gene>
    <name evidence="1" type="ORF">GJ744_007965</name>
</gene>